<dbReference type="EMBL" id="GDKF01004632">
    <property type="protein sequence ID" value="JAT73990.1"/>
    <property type="molecule type" value="Transcribed_RNA"/>
</dbReference>
<dbReference type="AlphaFoldDB" id="A0A1D2A477"/>
<evidence type="ECO:0000313" key="1">
    <source>
        <dbReference type="EMBL" id="JAT73990.1"/>
    </source>
</evidence>
<proteinExistence type="predicted"/>
<accession>A0A1D2A477</accession>
<protein>
    <submittedName>
        <fullName evidence="1">Uncharacterized protein</fullName>
    </submittedName>
</protein>
<organism evidence="1">
    <name type="scientific">Auxenochlorella protothecoides</name>
    <name type="common">Green microalga</name>
    <name type="synonym">Chlorella protothecoides</name>
    <dbReference type="NCBI Taxonomy" id="3075"/>
    <lineage>
        <taxon>Eukaryota</taxon>
        <taxon>Viridiplantae</taxon>
        <taxon>Chlorophyta</taxon>
        <taxon>core chlorophytes</taxon>
        <taxon>Trebouxiophyceae</taxon>
        <taxon>Chlorellales</taxon>
        <taxon>Chlorellaceae</taxon>
        <taxon>Auxenochlorella</taxon>
    </lineage>
</organism>
<name>A0A1D2A477_AUXPR</name>
<sequence length="327" mass="36115">MLNRFSLLKSVVGLCKDMPMATAVYARTPFSSTARPGRGSGVTRGLAHLCSTAGSNVQPRAPTGSGPCRDSQASWLTHWRSVDELHQITDAWNQVRTEKMWQRAPSGMEDLGDPWVGAVAPTSAERQGSDPSEDLAWMASLPDDAQVQPDAGGKEGGVDHVLLRVNRQVVSVRPSWITIVQDSAVGMSRLYASKELLTSNDVNVLGTVCEPFCTVESAPFLQDDMPAVDLLRYYVGFVGDVGPTEEDILWPNQVLHRDRILFNVRSGEDIARFLSSPNLEAVLEHGENLRRIALERGYHMGWCWQMLRLRWGGATLADLKLRKADFV</sequence>
<reference evidence="1" key="1">
    <citation type="submission" date="2015-08" db="EMBL/GenBank/DDBJ databases">
        <authorList>
            <person name="Babu N.S."/>
            <person name="Beckwith C.J."/>
            <person name="Beseler K.G."/>
            <person name="Brison A."/>
            <person name="Carone J.V."/>
            <person name="Caskin T.P."/>
            <person name="Diamond M."/>
            <person name="Durham M.E."/>
            <person name="Foxe J.M."/>
            <person name="Go M."/>
            <person name="Henderson B.A."/>
            <person name="Jones I.B."/>
            <person name="McGettigan J.A."/>
            <person name="Micheletti S.J."/>
            <person name="Nasrallah M.E."/>
            <person name="Ortiz D."/>
            <person name="Piller C.R."/>
            <person name="Privatt S.R."/>
            <person name="Schneider S.L."/>
            <person name="Sharp S."/>
            <person name="Smith T.C."/>
            <person name="Stanton J.D."/>
            <person name="Ullery H.E."/>
            <person name="Wilson R.J."/>
            <person name="Serrano M.G."/>
            <person name="Buck G."/>
            <person name="Lee V."/>
            <person name="Wang Y."/>
            <person name="Carvalho R."/>
            <person name="Voegtly L."/>
            <person name="Shi R."/>
            <person name="Duckworth R."/>
            <person name="Johnson A."/>
            <person name="Loviza R."/>
            <person name="Walstead R."/>
            <person name="Shah Z."/>
            <person name="Kiflezghi M."/>
            <person name="Wade K."/>
            <person name="Ball S.L."/>
            <person name="Bradley K.W."/>
            <person name="Asai D.J."/>
            <person name="Bowman C.A."/>
            <person name="Russell D.A."/>
            <person name="Pope W.H."/>
            <person name="Jacobs-Sera D."/>
            <person name="Hendrix R.W."/>
            <person name="Hatfull G.F."/>
        </authorList>
    </citation>
    <scope>NUCLEOTIDE SEQUENCE</scope>
</reference>
<gene>
    <name evidence="1" type="ORF">g.52605</name>
</gene>